<sequence length="184" mass="20593">MKRRTALLSLSFAVLLLGACSSTPEVKPSVEWGFEKEAIRLRLTGDRQLNLFQRAPHALVACIYQLRDPNAFNQFRNEPDGLARLLECGRFDPGVATTKQFVIQPGQELAESLDRAEGARYVGFVAGYYNLHKEQSVRLYPIPAVEETTGFISRTRLVKPGAIDIKLILGPRELQDVTEEPPKP</sequence>
<dbReference type="Pfam" id="PF12790">
    <property type="entry name" value="T6SS-SciN"/>
    <property type="match status" value="1"/>
</dbReference>
<feature type="chain" id="PRO_5002098238" evidence="1">
    <location>
        <begin position="20"/>
        <end position="184"/>
    </location>
</feature>
<proteinExistence type="predicted"/>
<dbReference type="EMBL" id="CP009788">
    <property type="protein sequence ID" value="AJE04513.1"/>
    <property type="molecule type" value="Genomic_DNA"/>
</dbReference>
<protein>
    <submittedName>
        <fullName evidence="2">Type VI secretion protein</fullName>
    </submittedName>
</protein>
<reference evidence="2 3" key="1">
    <citation type="journal article" date="2015" name="Genome Announc.">
        <title>Complete Genome of Geobacter pickeringii G13T, a Metal-Reducing Isolate from Sedimentary Kaolin Deposits.</title>
        <authorList>
            <person name="Badalamenti J.P."/>
            <person name="Bond D.R."/>
        </authorList>
    </citation>
    <scope>NUCLEOTIDE SEQUENCE [LARGE SCALE GENOMIC DNA]</scope>
    <source>
        <strain evidence="2 3">G13</strain>
    </source>
</reference>
<dbReference type="InterPro" id="IPR017734">
    <property type="entry name" value="T6SS_SciN"/>
</dbReference>
<evidence type="ECO:0000256" key="1">
    <source>
        <dbReference type="SAM" id="SignalP"/>
    </source>
</evidence>
<dbReference type="AlphaFoldDB" id="A0A0B5BCQ6"/>
<dbReference type="OrthoDB" id="5454456at2"/>
<dbReference type="KEGG" id="gpi:GPICK_15125"/>
<keyword evidence="1" id="KW-0732">Signal</keyword>
<dbReference type="NCBIfam" id="TIGR03352">
    <property type="entry name" value="VI_chp_3"/>
    <property type="match status" value="1"/>
</dbReference>
<evidence type="ECO:0000313" key="3">
    <source>
        <dbReference type="Proteomes" id="UP000057609"/>
    </source>
</evidence>
<gene>
    <name evidence="2" type="ORF">GPICK_15125</name>
</gene>
<dbReference type="RefSeq" id="WP_039744596.1">
    <property type="nucleotide sequence ID" value="NZ_CP009788.1"/>
</dbReference>
<organism evidence="2 3">
    <name type="scientific">Geobacter pickeringii</name>
    <dbReference type="NCBI Taxonomy" id="345632"/>
    <lineage>
        <taxon>Bacteria</taxon>
        <taxon>Pseudomonadati</taxon>
        <taxon>Thermodesulfobacteriota</taxon>
        <taxon>Desulfuromonadia</taxon>
        <taxon>Geobacterales</taxon>
        <taxon>Geobacteraceae</taxon>
        <taxon>Geobacter</taxon>
    </lineage>
</organism>
<feature type="signal peptide" evidence="1">
    <location>
        <begin position="1"/>
        <end position="19"/>
    </location>
</feature>
<accession>A0A0B5BCQ6</accession>
<name>A0A0B5BCQ6_9BACT</name>
<dbReference type="PROSITE" id="PS51257">
    <property type="entry name" value="PROKAR_LIPOPROTEIN"/>
    <property type="match status" value="1"/>
</dbReference>
<dbReference type="InterPro" id="IPR038706">
    <property type="entry name" value="Type_VI_SciN-like_sf"/>
</dbReference>
<dbReference type="Gene3D" id="2.60.40.4150">
    <property type="entry name" value="Type VI secretion system, lipoprotein SciN"/>
    <property type="match status" value="1"/>
</dbReference>
<dbReference type="HOGENOM" id="CLU_102939_2_0_7"/>
<evidence type="ECO:0000313" key="2">
    <source>
        <dbReference type="EMBL" id="AJE04513.1"/>
    </source>
</evidence>
<dbReference type="STRING" id="345632.GPICK_15125"/>
<keyword evidence="3" id="KW-1185">Reference proteome</keyword>
<dbReference type="Proteomes" id="UP000057609">
    <property type="component" value="Chromosome"/>
</dbReference>